<keyword evidence="1" id="KW-0812">Transmembrane</keyword>
<feature type="transmembrane region" description="Helical" evidence="1">
    <location>
        <begin position="142"/>
        <end position="163"/>
    </location>
</feature>
<evidence type="ECO:0000313" key="2">
    <source>
        <dbReference type="EMBL" id="RAK08883.1"/>
    </source>
</evidence>
<comment type="caution">
    <text evidence="2">The sequence shown here is derived from an EMBL/GenBank/DDBJ whole genome shotgun (WGS) entry which is preliminary data.</text>
</comment>
<protein>
    <submittedName>
        <fullName evidence="2">Uncharacterized membrane protein HdeD (DUF308 family)</fullName>
    </submittedName>
</protein>
<keyword evidence="3" id="KW-1185">Reference proteome</keyword>
<dbReference type="RefSeq" id="WP_111551352.1">
    <property type="nucleotide sequence ID" value="NZ_LIGK01000072.1"/>
</dbReference>
<organism evidence="2 3">
    <name type="scientific">Salipiger aestuarii</name>
    <dbReference type="NCBI Taxonomy" id="568098"/>
    <lineage>
        <taxon>Bacteria</taxon>
        <taxon>Pseudomonadati</taxon>
        <taxon>Pseudomonadota</taxon>
        <taxon>Alphaproteobacteria</taxon>
        <taxon>Rhodobacterales</taxon>
        <taxon>Roseobacteraceae</taxon>
        <taxon>Salipiger</taxon>
    </lineage>
</organism>
<feature type="transmembrane region" description="Helical" evidence="1">
    <location>
        <begin position="23"/>
        <end position="42"/>
    </location>
</feature>
<feature type="transmembrane region" description="Helical" evidence="1">
    <location>
        <begin position="82"/>
        <end position="104"/>
    </location>
</feature>
<dbReference type="PANTHER" id="PTHR34989">
    <property type="entry name" value="PROTEIN HDED"/>
    <property type="match status" value="1"/>
</dbReference>
<feature type="transmembrane region" description="Helical" evidence="1">
    <location>
        <begin position="48"/>
        <end position="70"/>
    </location>
</feature>
<reference evidence="2 3" key="1">
    <citation type="submission" date="2018-06" db="EMBL/GenBank/DDBJ databases">
        <title>Genomic Encyclopedia of Archaeal and Bacterial Type Strains, Phase II (KMG-II): from individual species to whole genera.</title>
        <authorList>
            <person name="Goeker M."/>
        </authorList>
    </citation>
    <scope>NUCLEOTIDE SEQUENCE [LARGE SCALE GENOMIC DNA]</scope>
    <source>
        <strain evidence="2 3">DSM 22011</strain>
    </source>
</reference>
<dbReference type="PANTHER" id="PTHR34989:SF1">
    <property type="entry name" value="PROTEIN HDED"/>
    <property type="match status" value="1"/>
</dbReference>
<feature type="transmembrane region" description="Helical" evidence="1">
    <location>
        <begin position="169"/>
        <end position="193"/>
    </location>
</feature>
<dbReference type="Pfam" id="PF03729">
    <property type="entry name" value="DUF308"/>
    <property type="match status" value="2"/>
</dbReference>
<keyword evidence="1" id="KW-0472">Membrane</keyword>
<evidence type="ECO:0000313" key="3">
    <source>
        <dbReference type="Proteomes" id="UP000249165"/>
    </source>
</evidence>
<accession>A0A327XJ36</accession>
<dbReference type="InterPro" id="IPR005325">
    <property type="entry name" value="DUF308_memb"/>
</dbReference>
<dbReference type="Proteomes" id="UP000249165">
    <property type="component" value="Unassembled WGS sequence"/>
</dbReference>
<dbReference type="EMBL" id="QLMG01000076">
    <property type="protein sequence ID" value="RAK08883.1"/>
    <property type="molecule type" value="Genomic_DNA"/>
</dbReference>
<keyword evidence="1" id="KW-1133">Transmembrane helix</keyword>
<gene>
    <name evidence="2" type="ORF">ATI53_10768</name>
</gene>
<feature type="transmembrane region" description="Helical" evidence="1">
    <location>
        <begin position="110"/>
        <end position="130"/>
    </location>
</feature>
<dbReference type="AlphaFoldDB" id="A0A327XJ36"/>
<dbReference type="OrthoDB" id="193343at2"/>
<dbReference type="GO" id="GO:0005886">
    <property type="term" value="C:plasma membrane"/>
    <property type="evidence" value="ECO:0007669"/>
    <property type="project" value="TreeGrafter"/>
</dbReference>
<sequence length="211" mass="22948">MTTINTNPQNSLDEFLCSLSRNWWAFVLRGVLALVIAVLAWFMPAEAILALTLVFGAFAFADGVFGLIAAVRQVREGERWGWLAFSGVLGILTGIVVLVTPFVATFVLAVFLWASIAFWAVFSGVFEIITAIRLRREIEGEVWLGLSGIVSVLLGVLVIWFLATSPAESLLALGWLLAIYAAIFGVTMILLGLKLRKANDEADCAPRAKTT</sequence>
<dbReference type="InterPro" id="IPR052712">
    <property type="entry name" value="Acid_resist_chaperone_HdeD"/>
</dbReference>
<name>A0A327XJ36_9RHOB</name>
<evidence type="ECO:0000256" key="1">
    <source>
        <dbReference type="SAM" id="Phobius"/>
    </source>
</evidence>
<proteinExistence type="predicted"/>